<reference evidence="2 3" key="1">
    <citation type="journal article" date="2024" name="Commun. Biol.">
        <title>Comparative genomic analysis of thermophilic fungi reveals convergent evolutionary adaptations and gene losses.</title>
        <authorList>
            <person name="Steindorff A.S."/>
            <person name="Aguilar-Pontes M.V."/>
            <person name="Robinson A.J."/>
            <person name="Andreopoulos B."/>
            <person name="LaButti K."/>
            <person name="Kuo A."/>
            <person name="Mondo S."/>
            <person name="Riley R."/>
            <person name="Otillar R."/>
            <person name="Haridas S."/>
            <person name="Lipzen A."/>
            <person name="Grimwood J."/>
            <person name="Schmutz J."/>
            <person name="Clum A."/>
            <person name="Reid I.D."/>
            <person name="Moisan M.C."/>
            <person name="Butler G."/>
            <person name="Nguyen T.T.M."/>
            <person name="Dewar K."/>
            <person name="Conant G."/>
            <person name="Drula E."/>
            <person name="Henrissat B."/>
            <person name="Hansel C."/>
            <person name="Singer S."/>
            <person name="Hutchinson M.I."/>
            <person name="de Vries R.P."/>
            <person name="Natvig D.O."/>
            <person name="Powell A.J."/>
            <person name="Tsang A."/>
            <person name="Grigoriev I.V."/>
        </authorList>
    </citation>
    <scope>NUCLEOTIDE SEQUENCE [LARGE SCALE GENOMIC DNA]</scope>
    <source>
        <strain evidence="2 3">ATCC 24622</strain>
    </source>
</reference>
<accession>A0ABR3WG69</accession>
<protein>
    <submittedName>
        <fullName evidence="2">Uncharacterized protein</fullName>
    </submittedName>
</protein>
<dbReference type="EMBL" id="JAZHXJ010000441">
    <property type="protein sequence ID" value="KAL1860742.1"/>
    <property type="molecule type" value="Genomic_DNA"/>
</dbReference>
<keyword evidence="3" id="KW-1185">Reference proteome</keyword>
<evidence type="ECO:0000313" key="2">
    <source>
        <dbReference type="EMBL" id="KAL1860742.1"/>
    </source>
</evidence>
<dbReference type="Pfam" id="PF11951">
    <property type="entry name" value="Fungal_trans_2"/>
    <property type="match status" value="1"/>
</dbReference>
<keyword evidence="1" id="KW-0539">Nucleus</keyword>
<organism evidence="2 3">
    <name type="scientific">Phialemonium thermophilum</name>
    <dbReference type="NCBI Taxonomy" id="223376"/>
    <lineage>
        <taxon>Eukaryota</taxon>
        <taxon>Fungi</taxon>
        <taxon>Dikarya</taxon>
        <taxon>Ascomycota</taxon>
        <taxon>Pezizomycotina</taxon>
        <taxon>Sordariomycetes</taxon>
        <taxon>Sordariomycetidae</taxon>
        <taxon>Cephalothecales</taxon>
        <taxon>Cephalothecaceae</taxon>
        <taxon>Phialemonium</taxon>
    </lineage>
</organism>
<comment type="caution">
    <text evidence="2">The sequence shown here is derived from an EMBL/GenBank/DDBJ whole genome shotgun (WGS) entry which is preliminary data.</text>
</comment>
<dbReference type="Proteomes" id="UP001586593">
    <property type="component" value="Unassembled WGS sequence"/>
</dbReference>
<evidence type="ECO:0000313" key="3">
    <source>
        <dbReference type="Proteomes" id="UP001586593"/>
    </source>
</evidence>
<gene>
    <name evidence="2" type="ORF">VTK73DRAFT_7187</name>
</gene>
<sequence length="83" mass="9393">MKSSSGLSPRVLMATPLFTAGLWAMPDARPAVRRSLQAMATWMRTPHIQRSTAVLEHIWSKTTTSGYHDVLTYLEETPEFLPY</sequence>
<dbReference type="InterPro" id="IPR021858">
    <property type="entry name" value="Fun_TF"/>
</dbReference>
<proteinExistence type="predicted"/>
<evidence type="ECO:0000256" key="1">
    <source>
        <dbReference type="ARBA" id="ARBA00023242"/>
    </source>
</evidence>
<name>A0ABR3WG69_9PEZI</name>